<evidence type="ECO:0000313" key="2">
    <source>
        <dbReference type="Proteomes" id="UP001164250"/>
    </source>
</evidence>
<organism evidence="1 2">
    <name type="scientific">Pistacia atlantica</name>
    <dbReference type="NCBI Taxonomy" id="434234"/>
    <lineage>
        <taxon>Eukaryota</taxon>
        <taxon>Viridiplantae</taxon>
        <taxon>Streptophyta</taxon>
        <taxon>Embryophyta</taxon>
        <taxon>Tracheophyta</taxon>
        <taxon>Spermatophyta</taxon>
        <taxon>Magnoliopsida</taxon>
        <taxon>eudicotyledons</taxon>
        <taxon>Gunneridae</taxon>
        <taxon>Pentapetalae</taxon>
        <taxon>rosids</taxon>
        <taxon>malvids</taxon>
        <taxon>Sapindales</taxon>
        <taxon>Anacardiaceae</taxon>
        <taxon>Pistacia</taxon>
    </lineage>
</organism>
<dbReference type="EMBL" id="CM047903">
    <property type="protein sequence ID" value="KAJ0091997.1"/>
    <property type="molecule type" value="Genomic_DNA"/>
</dbReference>
<evidence type="ECO:0000313" key="1">
    <source>
        <dbReference type="EMBL" id="KAJ0091997.1"/>
    </source>
</evidence>
<comment type="caution">
    <text evidence="1">The sequence shown here is derived from an EMBL/GenBank/DDBJ whole genome shotgun (WGS) entry which is preliminary data.</text>
</comment>
<proteinExistence type="predicted"/>
<reference evidence="2" key="1">
    <citation type="journal article" date="2023" name="G3 (Bethesda)">
        <title>Genome assembly and association tests identify interacting loci associated with vigor, precocity, and sex in interspecific pistachio rootstocks.</title>
        <authorList>
            <person name="Palmer W."/>
            <person name="Jacygrad E."/>
            <person name="Sagayaradj S."/>
            <person name="Cavanaugh K."/>
            <person name="Han R."/>
            <person name="Bertier L."/>
            <person name="Beede B."/>
            <person name="Kafkas S."/>
            <person name="Golino D."/>
            <person name="Preece J."/>
            <person name="Michelmore R."/>
        </authorList>
    </citation>
    <scope>NUCLEOTIDE SEQUENCE [LARGE SCALE GENOMIC DNA]</scope>
</reference>
<gene>
    <name evidence="1" type="ORF">Patl1_25947</name>
</gene>
<accession>A0ACC1AZ67</accession>
<name>A0ACC1AZ67_9ROSI</name>
<dbReference type="Proteomes" id="UP001164250">
    <property type="component" value="Chromosome 7"/>
</dbReference>
<protein>
    <submittedName>
        <fullName evidence="1">Uncharacterized protein</fullName>
    </submittedName>
</protein>
<keyword evidence="2" id="KW-1185">Reference proteome</keyword>
<sequence>MSVVLPEECISKTISLTSARDACRFSVGSLVFKSVLDSDAVWKKFVPSDYREIISGSASPSLLTTNLSKKDLYLHLCLTPSSSTMVLW</sequence>